<dbReference type="AlphaFoldDB" id="A0A4S4B4I4"/>
<feature type="domain" description="Glucose-methanol-choline oxidoreductase N-terminal" evidence="5">
    <location>
        <begin position="256"/>
        <end position="270"/>
    </location>
</feature>
<dbReference type="OrthoDB" id="9785276at2"/>
<dbReference type="Gene3D" id="3.50.50.60">
    <property type="entry name" value="FAD/NAD(P)-binding domain"/>
    <property type="match status" value="1"/>
</dbReference>
<dbReference type="GO" id="GO:0016614">
    <property type="term" value="F:oxidoreductase activity, acting on CH-OH group of donors"/>
    <property type="evidence" value="ECO:0007669"/>
    <property type="project" value="InterPro"/>
</dbReference>
<proteinExistence type="inferred from homology"/>
<protein>
    <submittedName>
        <fullName evidence="6">GMC family oxidoreductase</fullName>
    </submittedName>
</protein>
<dbReference type="InterPro" id="IPR007867">
    <property type="entry name" value="GMC_OxRtase_C"/>
</dbReference>
<dbReference type="Pfam" id="PF05199">
    <property type="entry name" value="GMC_oxred_C"/>
    <property type="match status" value="1"/>
</dbReference>
<dbReference type="GO" id="GO:0050660">
    <property type="term" value="F:flavin adenine dinucleotide binding"/>
    <property type="evidence" value="ECO:0007669"/>
    <property type="project" value="InterPro"/>
</dbReference>
<dbReference type="InterPro" id="IPR000172">
    <property type="entry name" value="GMC_OxRdtase_N"/>
</dbReference>
<evidence type="ECO:0000256" key="2">
    <source>
        <dbReference type="ARBA" id="ARBA00010790"/>
    </source>
</evidence>
<keyword evidence="4" id="KW-0274">FAD</keyword>
<comment type="similarity">
    <text evidence="2">Belongs to the GMC oxidoreductase family.</text>
</comment>
<comment type="cofactor">
    <cofactor evidence="1">
        <name>FAD</name>
        <dbReference type="ChEBI" id="CHEBI:57692"/>
    </cofactor>
</comment>
<evidence type="ECO:0000259" key="5">
    <source>
        <dbReference type="PROSITE" id="PS00624"/>
    </source>
</evidence>
<comment type="caution">
    <text evidence="6">The sequence shown here is derived from an EMBL/GenBank/DDBJ whole genome shotgun (WGS) entry which is preliminary data.</text>
</comment>
<dbReference type="Proteomes" id="UP000308430">
    <property type="component" value="Unassembled WGS sequence"/>
</dbReference>
<gene>
    <name evidence="6" type="ORF">E6C76_07095</name>
</gene>
<accession>A0A4S4B4I4</accession>
<dbReference type="PANTHER" id="PTHR11552:SF147">
    <property type="entry name" value="CHOLINE DEHYDROGENASE, MITOCHONDRIAL"/>
    <property type="match status" value="1"/>
</dbReference>
<dbReference type="RefSeq" id="WP_136347611.1">
    <property type="nucleotide sequence ID" value="NZ_SSOC01000002.1"/>
</dbReference>
<dbReference type="InterPro" id="IPR012132">
    <property type="entry name" value="GMC_OxRdtase"/>
</dbReference>
<dbReference type="SUPFAM" id="SSF51905">
    <property type="entry name" value="FAD/NAD(P)-binding domain"/>
    <property type="match status" value="1"/>
</dbReference>
<keyword evidence="3" id="KW-0285">Flavoprotein</keyword>
<sequence length="541" mass="58168">MPPGETFDFIVVGGGSAGAAVAARLAERPEFRVLLLEAGQREPGVRFRLPVLTPFALAAKRGVRNYRSAPEPALRGREIVWPRGQGLGGCSLVNGMLWVRGDPDEYDQWAAQGCTGWAYRDLLDHFRRSEAYPGGDPAQRGADGAVSIERRRPSDALTDAFLTACRNQGVPLVADYNAGVPEGAAYLQFNLRNGLRHANDRAYLKDAAARNGLVIRRQASATRILLDGRRAVGVEYATAVGLQTVAAAREIIVACGTIQSPQLLELSGIGQHEVLARNGIPTRLHLPGVGENLRDHLNTRVGLRTTFRGGLNDVQHSWIWKMKAAAQWLARREGPLAMIGATAHAWVRTRKELARADAKIQLLHYSAGHQSGNLSNTLDRHPGFSLSSFVLRPASTGAVHIRSKDFAASPAITANYLTHEADVETTIGAFHFIRRLIGDETLAGFITDAGVVLASLETDARIIDWVRSTGLTSYHPIGTCKMGTDALAVVDPQLKVIGVDGLRIADASIMPSMPSSNTHAPAVMIGEKAASLVLAAHGARC</sequence>
<dbReference type="PROSITE" id="PS00624">
    <property type="entry name" value="GMC_OXRED_2"/>
    <property type="match status" value="1"/>
</dbReference>
<dbReference type="PIRSF" id="PIRSF000137">
    <property type="entry name" value="Alcohol_oxidase"/>
    <property type="match status" value="1"/>
</dbReference>
<evidence type="ECO:0000313" key="6">
    <source>
        <dbReference type="EMBL" id="THF66670.1"/>
    </source>
</evidence>
<evidence type="ECO:0000313" key="7">
    <source>
        <dbReference type="Proteomes" id="UP000308430"/>
    </source>
</evidence>
<evidence type="ECO:0000256" key="1">
    <source>
        <dbReference type="ARBA" id="ARBA00001974"/>
    </source>
</evidence>
<dbReference type="Gene3D" id="3.30.560.10">
    <property type="entry name" value="Glucose Oxidase, domain 3"/>
    <property type="match status" value="1"/>
</dbReference>
<evidence type="ECO:0000256" key="4">
    <source>
        <dbReference type="ARBA" id="ARBA00022827"/>
    </source>
</evidence>
<dbReference type="EMBL" id="SSOC01000002">
    <property type="protein sequence ID" value="THF66670.1"/>
    <property type="molecule type" value="Genomic_DNA"/>
</dbReference>
<organism evidence="6 7">
    <name type="scientific">Pseudothauera nasutitermitis</name>
    <dbReference type="NCBI Taxonomy" id="2565930"/>
    <lineage>
        <taxon>Bacteria</taxon>
        <taxon>Pseudomonadati</taxon>
        <taxon>Pseudomonadota</taxon>
        <taxon>Betaproteobacteria</taxon>
        <taxon>Rhodocyclales</taxon>
        <taxon>Zoogloeaceae</taxon>
        <taxon>Pseudothauera</taxon>
    </lineage>
</organism>
<dbReference type="InterPro" id="IPR036188">
    <property type="entry name" value="FAD/NAD-bd_sf"/>
</dbReference>
<name>A0A4S4B4I4_9RHOO</name>
<evidence type="ECO:0000256" key="3">
    <source>
        <dbReference type="ARBA" id="ARBA00022630"/>
    </source>
</evidence>
<dbReference type="Pfam" id="PF00732">
    <property type="entry name" value="GMC_oxred_N"/>
    <property type="match status" value="1"/>
</dbReference>
<dbReference type="PANTHER" id="PTHR11552">
    <property type="entry name" value="GLUCOSE-METHANOL-CHOLINE GMC OXIDOREDUCTASE"/>
    <property type="match status" value="1"/>
</dbReference>
<reference evidence="6 7" key="1">
    <citation type="submission" date="2019-04" db="EMBL/GenBank/DDBJ databases">
        <title>Azoarcus nasutitermitis sp. nov. isolated from termite nest.</title>
        <authorList>
            <person name="Lin S.-Y."/>
            <person name="Hameed A."/>
            <person name="Hsu Y.-H."/>
            <person name="Young C.-C."/>
        </authorList>
    </citation>
    <scope>NUCLEOTIDE SEQUENCE [LARGE SCALE GENOMIC DNA]</scope>
    <source>
        <strain evidence="6 7">CC-YHH838</strain>
    </source>
</reference>
<dbReference type="SUPFAM" id="SSF54373">
    <property type="entry name" value="FAD-linked reductases, C-terminal domain"/>
    <property type="match status" value="1"/>
</dbReference>
<keyword evidence="7" id="KW-1185">Reference proteome</keyword>